<feature type="region of interest" description="Disordered" evidence="1">
    <location>
        <begin position="161"/>
        <end position="222"/>
    </location>
</feature>
<organism evidence="2">
    <name type="scientific">Zea mays</name>
    <name type="common">Maize</name>
    <dbReference type="NCBI Taxonomy" id="4577"/>
    <lineage>
        <taxon>Eukaryota</taxon>
        <taxon>Viridiplantae</taxon>
        <taxon>Streptophyta</taxon>
        <taxon>Embryophyta</taxon>
        <taxon>Tracheophyta</taxon>
        <taxon>Spermatophyta</taxon>
        <taxon>Magnoliopsida</taxon>
        <taxon>Liliopsida</taxon>
        <taxon>Poales</taxon>
        <taxon>Poaceae</taxon>
        <taxon>PACMAD clade</taxon>
        <taxon>Panicoideae</taxon>
        <taxon>Andropogonodae</taxon>
        <taxon>Andropogoneae</taxon>
        <taxon>Tripsacinae</taxon>
        <taxon>Zea</taxon>
    </lineage>
</organism>
<proteinExistence type="evidence at transcript level"/>
<reference evidence="2" key="1">
    <citation type="journal article" date="2009" name="PLoS Genet.">
        <title>Sequencing, mapping, and analysis of 27,455 maize full-length cDNAs.</title>
        <authorList>
            <person name="Soderlund C."/>
            <person name="Descour A."/>
            <person name="Kudrna D."/>
            <person name="Bomhoff M."/>
            <person name="Boyd L."/>
            <person name="Currie J."/>
            <person name="Angelova A."/>
            <person name="Collura K."/>
            <person name="Wissotski M."/>
            <person name="Ashley E."/>
            <person name="Morrow D."/>
            <person name="Fernandes J."/>
            <person name="Walbot V."/>
            <person name="Yu Y."/>
        </authorList>
    </citation>
    <scope>NUCLEOTIDE SEQUENCE</scope>
    <source>
        <strain evidence="2">B73</strain>
    </source>
</reference>
<sequence length="222" mass="25155">MLLRRVADVRARARVRRVRGEVQGPRPEARRRRPLQGRGRTGASDRRRAIQQDLAVRPVRRRQRCHPRRRRRQGRRQGLLHTADGVCRRQGRNEDRSGGDIRAGANHSQVQRRGGGDPARERDALRAGGGGVHAEPGRGQHPVAGAAGGHRVGELLRRVRRHHPVRRLQDERRRAGEGHLRPPQLPPDKGRRHTHQEPRMAVNHILRPCPHGAAPVLGERDE</sequence>
<feature type="compositionally biased region" description="Basic and acidic residues" evidence="1">
    <location>
        <begin position="167"/>
        <end position="180"/>
    </location>
</feature>
<name>C0P2G4_MAIZE</name>
<dbReference type="EMBL" id="BT062483">
    <property type="protein sequence ID" value="ACN27180.1"/>
    <property type="molecule type" value="mRNA"/>
</dbReference>
<feature type="compositionally biased region" description="Basic residues" evidence="1">
    <location>
        <begin position="58"/>
        <end position="75"/>
    </location>
</feature>
<protein>
    <submittedName>
        <fullName evidence="2">Uncharacterized protein</fullName>
    </submittedName>
</protein>
<evidence type="ECO:0000313" key="2">
    <source>
        <dbReference type="EMBL" id="ACN27180.1"/>
    </source>
</evidence>
<dbReference type="ExpressionAtlas" id="C0P2G4">
    <property type="expression patterns" value="baseline and differential"/>
</dbReference>
<evidence type="ECO:0000256" key="1">
    <source>
        <dbReference type="SAM" id="MobiDB-lite"/>
    </source>
</evidence>
<dbReference type="AlphaFoldDB" id="C0P2G4"/>
<feature type="region of interest" description="Disordered" evidence="1">
    <location>
        <begin position="18"/>
        <end position="147"/>
    </location>
</feature>
<feature type="compositionally biased region" description="Basic and acidic residues" evidence="1">
    <location>
        <begin position="114"/>
        <end position="125"/>
    </location>
</feature>
<accession>C0P2G4</accession>